<evidence type="ECO:0000256" key="3">
    <source>
        <dbReference type="ARBA" id="ARBA00022553"/>
    </source>
</evidence>
<dbReference type="Gene3D" id="1.10.287.130">
    <property type="match status" value="1"/>
</dbReference>
<keyword evidence="6" id="KW-0175">Coiled coil</keyword>
<feature type="coiled-coil region" evidence="6">
    <location>
        <begin position="8"/>
        <end position="42"/>
    </location>
</feature>
<evidence type="ECO:0000313" key="9">
    <source>
        <dbReference type="Proteomes" id="UP001319200"/>
    </source>
</evidence>
<dbReference type="InterPro" id="IPR005467">
    <property type="entry name" value="His_kinase_dom"/>
</dbReference>
<proteinExistence type="predicted"/>
<dbReference type="SUPFAM" id="SSF55874">
    <property type="entry name" value="ATPase domain of HSP90 chaperone/DNA topoisomerase II/histidine kinase"/>
    <property type="match status" value="1"/>
</dbReference>
<dbReference type="EMBL" id="JAHESF010000035">
    <property type="protein sequence ID" value="MBT1700160.1"/>
    <property type="molecule type" value="Genomic_DNA"/>
</dbReference>
<dbReference type="AlphaFoldDB" id="A0AAP2DPK4"/>
<dbReference type="InterPro" id="IPR003594">
    <property type="entry name" value="HATPase_dom"/>
</dbReference>
<evidence type="ECO:0000256" key="4">
    <source>
        <dbReference type="ARBA" id="ARBA00022679"/>
    </source>
</evidence>
<accession>A0AAP2DPK4</accession>
<keyword evidence="5 8" id="KW-0418">Kinase</keyword>
<gene>
    <name evidence="8" type="ORF">KK083_24945</name>
</gene>
<sequence>ELYKRQAYTTIAQQNEDIRARNENLEQEVQSRTKELLDYNQQLEQFAFISAHNLRAPVARIMGLGNVLNLGTIGPEERNRVYEKMVDTARELDRVVRDLNTILEIRKNNESPVTEVFFHEELALVKRYIEKEIEDTRSVIRADFSNAPRIYSVKPYVESVLQNLLSNAIKYRHPARTPVISLKTEAVNGYICLTVADNGLGMDLELFRNKIFSLYQRFHSHVEGKGLGLYLVKSQILALGGKIEVESRVDEGTEFRVYFRNRWSARD</sequence>
<dbReference type="PANTHER" id="PTHR43304:SF1">
    <property type="entry name" value="PAC DOMAIN-CONTAINING PROTEIN"/>
    <property type="match status" value="1"/>
</dbReference>
<dbReference type="InterPro" id="IPR004358">
    <property type="entry name" value="Sig_transdc_His_kin-like_C"/>
</dbReference>
<organism evidence="8 9">
    <name type="scientific">Chryseosolibacter histidini</name>
    <dbReference type="NCBI Taxonomy" id="2782349"/>
    <lineage>
        <taxon>Bacteria</taxon>
        <taxon>Pseudomonadati</taxon>
        <taxon>Bacteroidota</taxon>
        <taxon>Cytophagia</taxon>
        <taxon>Cytophagales</taxon>
        <taxon>Chryseotaleaceae</taxon>
        <taxon>Chryseosolibacter</taxon>
    </lineage>
</organism>
<evidence type="ECO:0000256" key="6">
    <source>
        <dbReference type="SAM" id="Coils"/>
    </source>
</evidence>
<dbReference type="Proteomes" id="UP001319200">
    <property type="component" value="Unassembled WGS sequence"/>
</dbReference>
<dbReference type="RefSeq" id="WP_254168545.1">
    <property type="nucleotide sequence ID" value="NZ_JAHESF010000035.1"/>
</dbReference>
<keyword evidence="3" id="KW-0597">Phosphoprotein</keyword>
<dbReference type="InterPro" id="IPR036097">
    <property type="entry name" value="HisK_dim/P_sf"/>
</dbReference>
<dbReference type="PRINTS" id="PR00344">
    <property type="entry name" value="BCTRLSENSOR"/>
</dbReference>
<keyword evidence="4" id="KW-0808">Transferase</keyword>
<dbReference type="PANTHER" id="PTHR43304">
    <property type="entry name" value="PHYTOCHROME-LIKE PROTEIN CPH1"/>
    <property type="match status" value="1"/>
</dbReference>
<dbReference type="Gene3D" id="3.30.565.10">
    <property type="entry name" value="Histidine kinase-like ATPase, C-terminal domain"/>
    <property type="match status" value="1"/>
</dbReference>
<reference evidence="8 9" key="1">
    <citation type="submission" date="2021-05" db="EMBL/GenBank/DDBJ databases">
        <title>A Polyphasic approach of four new species of the genus Ohtaekwangia: Ohtaekwangia histidinii sp. nov., Ohtaekwangia cretensis sp. nov., Ohtaekwangia indiensis sp. nov., Ohtaekwangia reichenbachii sp. nov. from diverse environment.</title>
        <authorList>
            <person name="Octaviana S."/>
        </authorList>
    </citation>
    <scope>NUCLEOTIDE SEQUENCE [LARGE SCALE GENOMIC DNA]</scope>
    <source>
        <strain evidence="8 9">PWU4</strain>
    </source>
</reference>
<feature type="non-terminal residue" evidence="8">
    <location>
        <position position="1"/>
    </location>
</feature>
<evidence type="ECO:0000313" key="8">
    <source>
        <dbReference type="EMBL" id="MBT1700160.1"/>
    </source>
</evidence>
<dbReference type="InterPro" id="IPR036890">
    <property type="entry name" value="HATPase_C_sf"/>
</dbReference>
<dbReference type="SUPFAM" id="SSF47384">
    <property type="entry name" value="Homodimeric domain of signal transducing histidine kinase"/>
    <property type="match status" value="1"/>
</dbReference>
<evidence type="ECO:0000256" key="5">
    <source>
        <dbReference type="ARBA" id="ARBA00022777"/>
    </source>
</evidence>
<dbReference type="CDD" id="cd00082">
    <property type="entry name" value="HisKA"/>
    <property type="match status" value="1"/>
</dbReference>
<comment type="caution">
    <text evidence="8">The sequence shown here is derived from an EMBL/GenBank/DDBJ whole genome shotgun (WGS) entry which is preliminary data.</text>
</comment>
<evidence type="ECO:0000256" key="2">
    <source>
        <dbReference type="ARBA" id="ARBA00012438"/>
    </source>
</evidence>
<dbReference type="InterPro" id="IPR003661">
    <property type="entry name" value="HisK_dim/P_dom"/>
</dbReference>
<dbReference type="PROSITE" id="PS50109">
    <property type="entry name" value="HIS_KIN"/>
    <property type="match status" value="1"/>
</dbReference>
<dbReference type="InterPro" id="IPR052162">
    <property type="entry name" value="Sensor_kinase/Photoreceptor"/>
</dbReference>
<dbReference type="EC" id="2.7.13.3" evidence="2"/>
<evidence type="ECO:0000256" key="1">
    <source>
        <dbReference type="ARBA" id="ARBA00000085"/>
    </source>
</evidence>
<name>A0AAP2DPK4_9BACT</name>
<dbReference type="Pfam" id="PF02518">
    <property type="entry name" value="HATPase_c"/>
    <property type="match status" value="1"/>
</dbReference>
<feature type="domain" description="Histidine kinase" evidence="7">
    <location>
        <begin position="49"/>
        <end position="263"/>
    </location>
</feature>
<comment type="catalytic activity">
    <reaction evidence="1">
        <text>ATP + protein L-histidine = ADP + protein N-phospho-L-histidine.</text>
        <dbReference type="EC" id="2.7.13.3"/>
    </reaction>
</comment>
<dbReference type="GO" id="GO:0000155">
    <property type="term" value="F:phosphorelay sensor kinase activity"/>
    <property type="evidence" value="ECO:0007669"/>
    <property type="project" value="InterPro"/>
</dbReference>
<evidence type="ECO:0000259" key="7">
    <source>
        <dbReference type="PROSITE" id="PS50109"/>
    </source>
</evidence>
<protein>
    <recommendedName>
        <fullName evidence="2">histidine kinase</fullName>
        <ecNumber evidence="2">2.7.13.3</ecNumber>
    </recommendedName>
</protein>
<dbReference type="SMART" id="SM00387">
    <property type="entry name" value="HATPase_c"/>
    <property type="match status" value="1"/>
</dbReference>
<keyword evidence="9" id="KW-1185">Reference proteome</keyword>